<evidence type="ECO:0000256" key="2">
    <source>
        <dbReference type="SAM" id="MobiDB-lite"/>
    </source>
</evidence>
<evidence type="ECO:0000259" key="3">
    <source>
        <dbReference type="Pfam" id="PF20882"/>
    </source>
</evidence>
<keyword evidence="1" id="KW-0175">Coiled coil</keyword>
<dbReference type="AlphaFoldDB" id="A0A6A6Q1D7"/>
<feature type="coiled-coil region" evidence="1">
    <location>
        <begin position="106"/>
        <end position="147"/>
    </location>
</feature>
<proteinExistence type="predicted"/>
<dbReference type="GO" id="GO:0000776">
    <property type="term" value="C:kinetochore"/>
    <property type="evidence" value="ECO:0007669"/>
    <property type="project" value="InterPro"/>
</dbReference>
<dbReference type="GeneID" id="54472989"/>
<feature type="domain" description="Kinetochore protein Sos7 coiled-coil" evidence="3">
    <location>
        <begin position="67"/>
        <end position="141"/>
    </location>
</feature>
<name>A0A6A6Q1D7_9PEZI</name>
<dbReference type="GO" id="GO:0051315">
    <property type="term" value="P:attachment of mitotic spindle microtubules to kinetochore"/>
    <property type="evidence" value="ECO:0007669"/>
    <property type="project" value="TreeGrafter"/>
</dbReference>
<dbReference type="PANTHER" id="PTHR37329:SF1">
    <property type="entry name" value="KINETOCHORE PROTEIN SOS7"/>
    <property type="match status" value="1"/>
</dbReference>
<dbReference type="PANTHER" id="PTHR37329">
    <property type="entry name" value="KINETOCHORE PROTEIN SOS7"/>
    <property type="match status" value="1"/>
</dbReference>
<protein>
    <recommendedName>
        <fullName evidence="3">Kinetochore protein Sos7 coiled-coil domain-containing protein</fullName>
    </recommendedName>
</protein>
<evidence type="ECO:0000313" key="4">
    <source>
        <dbReference type="EMBL" id="KAF2486102.1"/>
    </source>
</evidence>
<dbReference type="InterPro" id="IPR037475">
    <property type="entry name" value="Sos7"/>
</dbReference>
<feature type="region of interest" description="Disordered" evidence="2">
    <location>
        <begin position="31"/>
        <end position="52"/>
    </location>
</feature>
<dbReference type="Proteomes" id="UP000799767">
    <property type="component" value="Unassembled WGS sequence"/>
</dbReference>
<evidence type="ECO:0000313" key="5">
    <source>
        <dbReference type="Proteomes" id="UP000799767"/>
    </source>
</evidence>
<dbReference type="GO" id="GO:0034501">
    <property type="term" value="P:protein localization to kinetochore"/>
    <property type="evidence" value="ECO:0007669"/>
    <property type="project" value="InterPro"/>
</dbReference>
<dbReference type="RefSeq" id="XP_033592671.1">
    <property type="nucleotide sequence ID" value="XM_033731987.1"/>
</dbReference>
<organism evidence="4 5">
    <name type="scientific">Neohortaea acidophila</name>
    <dbReference type="NCBI Taxonomy" id="245834"/>
    <lineage>
        <taxon>Eukaryota</taxon>
        <taxon>Fungi</taxon>
        <taxon>Dikarya</taxon>
        <taxon>Ascomycota</taxon>
        <taxon>Pezizomycotina</taxon>
        <taxon>Dothideomycetes</taxon>
        <taxon>Dothideomycetidae</taxon>
        <taxon>Mycosphaerellales</taxon>
        <taxon>Teratosphaeriaceae</taxon>
        <taxon>Neohortaea</taxon>
    </lineage>
</organism>
<reference evidence="4" key="1">
    <citation type="journal article" date="2020" name="Stud. Mycol.">
        <title>101 Dothideomycetes genomes: a test case for predicting lifestyles and emergence of pathogens.</title>
        <authorList>
            <person name="Haridas S."/>
            <person name="Albert R."/>
            <person name="Binder M."/>
            <person name="Bloem J."/>
            <person name="Labutti K."/>
            <person name="Salamov A."/>
            <person name="Andreopoulos B."/>
            <person name="Baker S."/>
            <person name="Barry K."/>
            <person name="Bills G."/>
            <person name="Bluhm B."/>
            <person name="Cannon C."/>
            <person name="Castanera R."/>
            <person name="Culley D."/>
            <person name="Daum C."/>
            <person name="Ezra D."/>
            <person name="Gonzalez J."/>
            <person name="Henrissat B."/>
            <person name="Kuo A."/>
            <person name="Liang C."/>
            <person name="Lipzen A."/>
            <person name="Lutzoni F."/>
            <person name="Magnuson J."/>
            <person name="Mondo S."/>
            <person name="Nolan M."/>
            <person name="Ohm R."/>
            <person name="Pangilinan J."/>
            <person name="Park H.-J."/>
            <person name="Ramirez L."/>
            <person name="Alfaro M."/>
            <person name="Sun H."/>
            <person name="Tritt A."/>
            <person name="Yoshinaga Y."/>
            <person name="Zwiers L.-H."/>
            <person name="Turgeon B."/>
            <person name="Goodwin S."/>
            <person name="Spatafora J."/>
            <person name="Crous P."/>
            <person name="Grigoriev I."/>
        </authorList>
    </citation>
    <scope>NUCLEOTIDE SEQUENCE</scope>
    <source>
        <strain evidence="4">CBS 113389</strain>
    </source>
</reference>
<gene>
    <name evidence="4" type="ORF">BDY17DRAFT_275759</name>
</gene>
<keyword evidence="5" id="KW-1185">Reference proteome</keyword>
<dbReference type="InterPro" id="IPR048781">
    <property type="entry name" value="Sos7_CC"/>
</dbReference>
<dbReference type="OrthoDB" id="18959at2759"/>
<sequence>MDAQSALQALHAHRSLSILTLAQPFLNEAPTTTASATNRDSNASSTEAGRDGATPTILAADLAHYQELFSKLRFSYVEQVTKERFLRAITAEQPEFVDASENAELAEKLTSDKAALKERKTEVRELVKELEAQGRQLAARYENIRLQTIQLESLPTSITNLESTVQHLQQSQMPKSTNPLLAMPLQPTLDLLSQRNDQLSAIDRQIEALREVLPHKQIEVMALQDEVSILNAKKIKAVEAAKEARRRRENGGMGDELEERGRWLRGVDSSLRSMLEV</sequence>
<dbReference type="Pfam" id="PF20882">
    <property type="entry name" value="Sos7"/>
    <property type="match status" value="1"/>
</dbReference>
<evidence type="ECO:0000256" key="1">
    <source>
        <dbReference type="SAM" id="Coils"/>
    </source>
</evidence>
<feature type="compositionally biased region" description="Polar residues" evidence="2">
    <location>
        <begin position="31"/>
        <end position="47"/>
    </location>
</feature>
<accession>A0A6A6Q1D7</accession>
<dbReference type="EMBL" id="MU001632">
    <property type="protein sequence ID" value="KAF2486102.1"/>
    <property type="molecule type" value="Genomic_DNA"/>
</dbReference>